<comment type="caution">
    <text evidence="1">The sequence shown here is derived from an EMBL/GenBank/DDBJ whole genome shotgun (WGS) entry which is preliminary data.</text>
</comment>
<name>A0A0F9IHI4_9ZZZZ</name>
<dbReference type="EMBL" id="LAZR01021015">
    <property type="protein sequence ID" value="KKL86787.1"/>
    <property type="molecule type" value="Genomic_DNA"/>
</dbReference>
<organism evidence="1">
    <name type="scientific">marine sediment metagenome</name>
    <dbReference type="NCBI Taxonomy" id="412755"/>
    <lineage>
        <taxon>unclassified sequences</taxon>
        <taxon>metagenomes</taxon>
        <taxon>ecological metagenomes</taxon>
    </lineage>
</organism>
<protein>
    <submittedName>
        <fullName evidence="1">Uncharacterized protein</fullName>
    </submittedName>
</protein>
<sequence>MPIYQALTESDYKNQITSDHIQLKL</sequence>
<accession>A0A0F9IHI4</accession>
<gene>
    <name evidence="1" type="ORF">LCGC14_1941260</name>
</gene>
<reference evidence="1" key="1">
    <citation type="journal article" date="2015" name="Nature">
        <title>Complex archaea that bridge the gap between prokaryotes and eukaryotes.</title>
        <authorList>
            <person name="Spang A."/>
            <person name="Saw J.H."/>
            <person name="Jorgensen S.L."/>
            <person name="Zaremba-Niedzwiedzka K."/>
            <person name="Martijn J."/>
            <person name="Lind A.E."/>
            <person name="van Eijk R."/>
            <person name="Schleper C."/>
            <person name="Guy L."/>
            <person name="Ettema T.J."/>
        </authorList>
    </citation>
    <scope>NUCLEOTIDE SEQUENCE</scope>
</reference>
<feature type="non-terminal residue" evidence="1">
    <location>
        <position position="25"/>
    </location>
</feature>
<evidence type="ECO:0000313" key="1">
    <source>
        <dbReference type="EMBL" id="KKL86787.1"/>
    </source>
</evidence>
<proteinExistence type="predicted"/>
<dbReference type="AlphaFoldDB" id="A0A0F9IHI4"/>